<dbReference type="PANTHER" id="PTHR10362">
    <property type="entry name" value="HISTIDINE AMMONIA-LYASE"/>
    <property type="match status" value="1"/>
</dbReference>
<dbReference type="InterPro" id="IPR001106">
    <property type="entry name" value="Aromatic_Lyase"/>
</dbReference>
<dbReference type="GO" id="GO:0016841">
    <property type="term" value="F:ammonia-lyase activity"/>
    <property type="evidence" value="ECO:0007669"/>
    <property type="project" value="UniProtKB-ARBA"/>
</dbReference>
<dbReference type="InterPro" id="IPR024083">
    <property type="entry name" value="Fumarase/histidase_N"/>
</dbReference>
<dbReference type="EMBL" id="PYGA01000009">
    <property type="protein sequence ID" value="PSK97103.1"/>
    <property type="molecule type" value="Genomic_DNA"/>
</dbReference>
<sequence length="513" mass="52773">MLQLDGSALTCDQVVAVARGGSLVRYTGEALARIDTAARQAAAVAARSPVYGRGTGVGANRTVAIAADDGGHGLRVLRSHAAAAGRPLPAAAVRAMLLVRANQLAQGGSGVAAATAQALVRMLNDDALPTVRSHGSVGTGDLTGLAATALTLIGERPATRPWQPLTAFDGADALAFISSNALTLGRAALAAWDLERLIRAGAVTAGLSFAAVDGNTEAFSEAARRTAPSDGVATVGDWLRGLTAAAPAAARVQDPFGYRAYPQVHGVLVDAWRDLAGSVETLTATAQENPLIVTAARDDDAAAVHHGGFHLAGLALKLDTVRLALAQTTPLLLGRLRTLNDPAYTRLPAFLAAGPAGASGTMILEYVAASAHGALRAAAAPVGLETAVLSHGTEEDASFASLGARQLEDAVAAFRPMLACELLTAARALLMRAPGAPRSAGGPLDEALRRWEERTGPRPDAFDDRDLQDELLAAEEIVGDLADLLPRPTYYGERRYSSDEIAAQGDQLGLITA</sequence>
<dbReference type="InterPro" id="IPR008948">
    <property type="entry name" value="L-Aspartase-like"/>
</dbReference>
<keyword evidence="1 2" id="KW-0456">Lyase</keyword>
<proteinExistence type="predicted"/>
<dbReference type="AlphaFoldDB" id="A0A2P8DIQ0"/>
<dbReference type="Pfam" id="PF00221">
    <property type="entry name" value="Lyase_aromatic"/>
    <property type="match status" value="1"/>
</dbReference>
<dbReference type="Gene3D" id="1.10.275.10">
    <property type="entry name" value="Fumarase/aspartase (N-terminal domain)"/>
    <property type="match status" value="1"/>
</dbReference>
<dbReference type="Gene3D" id="1.20.200.10">
    <property type="entry name" value="Fumarase/aspartase (Central domain)"/>
    <property type="match status" value="1"/>
</dbReference>
<evidence type="ECO:0000313" key="2">
    <source>
        <dbReference type="EMBL" id="PSK97103.1"/>
    </source>
</evidence>
<reference evidence="2 3" key="1">
    <citation type="submission" date="2018-03" db="EMBL/GenBank/DDBJ databases">
        <title>Genomic Encyclopedia of Archaeal and Bacterial Type Strains, Phase II (KMG-II): from individual species to whole genera.</title>
        <authorList>
            <person name="Goeker M."/>
        </authorList>
    </citation>
    <scope>NUCLEOTIDE SEQUENCE [LARGE SCALE GENOMIC DNA]</scope>
    <source>
        <strain evidence="2 3">DSM 45312</strain>
    </source>
</reference>
<dbReference type="Proteomes" id="UP000240542">
    <property type="component" value="Unassembled WGS sequence"/>
</dbReference>
<gene>
    <name evidence="2" type="ORF">CLV63_109106</name>
</gene>
<protein>
    <submittedName>
        <fullName evidence="2">Histidine ammonia-lyase</fullName>
    </submittedName>
</protein>
<keyword evidence="3" id="KW-1185">Reference proteome</keyword>
<dbReference type="SUPFAM" id="SSF48557">
    <property type="entry name" value="L-aspartase-like"/>
    <property type="match status" value="1"/>
</dbReference>
<name>A0A2P8DIQ0_9ACTN</name>
<accession>A0A2P8DIQ0</accession>
<evidence type="ECO:0000256" key="1">
    <source>
        <dbReference type="ARBA" id="ARBA00023239"/>
    </source>
</evidence>
<organism evidence="2 3">
    <name type="scientific">Murinocardiopsis flavida</name>
    <dbReference type="NCBI Taxonomy" id="645275"/>
    <lineage>
        <taxon>Bacteria</taxon>
        <taxon>Bacillati</taxon>
        <taxon>Actinomycetota</taxon>
        <taxon>Actinomycetes</taxon>
        <taxon>Streptosporangiales</taxon>
        <taxon>Nocardiopsidaceae</taxon>
        <taxon>Murinocardiopsis</taxon>
    </lineage>
</organism>
<evidence type="ECO:0000313" key="3">
    <source>
        <dbReference type="Proteomes" id="UP000240542"/>
    </source>
</evidence>
<comment type="caution">
    <text evidence="2">The sequence shown here is derived from an EMBL/GenBank/DDBJ whole genome shotgun (WGS) entry which is preliminary data.</text>
</comment>